<dbReference type="EMBL" id="JWZT01003979">
    <property type="protein sequence ID" value="KII65156.1"/>
    <property type="molecule type" value="Genomic_DNA"/>
</dbReference>
<dbReference type="Proteomes" id="UP000031668">
    <property type="component" value="Unassembled WGS sequence"/>
</dbReference>
<keyword evidence="1" id="KW-0472">Membrane</keyword>
<reference evidence="2 3" key="1">
    <citation type="journal article" date="2014" name="Genome Biol. Evol.">
        <title>The genome of the myxosporean Thelohanellus kitauei shows adaptations to nutrient acquisition within its fish host.</title>
        <authorList>
            <person name="Yang Y."/>
            <person name="Xiong J."/>
            <person name="Zhou Z."/>
            <person name="Huo F."/>
            <person name="Miao W."/>
            <person name="Ran C."/>
            <person name="Liu Y."/>
            <person name="Zhang J."/>
            <person name="Feng J."/>
            <person name="Wang M."/>
            <person name="Wang M."/>
            <person name="Wang L."/>
            <person name="Yao B."/>
        </authorList>
    </citation>
    <scope>NUCLEOTIDE SEQUENCE [LARGE SCALE GENOMIC DNA]</scope>
    <source>
        <strain evidence="2">Wuqing</strain>
    </source>
</reference>
<feature type="transmembrane region" description="Helical" evidence="1">
    <location>
        <begin position="56"/>
        <end position="76"/>
    </location>
</feature>
<protein>
    <submittedName>
        <fullName evidence="2">Uncharacterized protein</fullName>
    </submittedName>
</protein>
<accession>A0A0C2MDE9</accession>
<comment type="caution">
    <text evidence="2">The sequence shown here is derived from an EMBL/GenBank/DDBJ whole genome shotgun (WGS) entry which is preliminary data.</text>
</comment>
<gene>
    <name evidence="2" type="ORF">RF11_05727</name>
</gene>
<evidence type="ECO:0000313" key="3">
    <source>
        <dbReference type="Proteomes" id="UP000031668"/>
    </source>
</evidence>
<keyword evidence="1" id="KW-1133">Transmembrane helix</keyword>
<dbReference type="AlphaFoldDB" id="A0A0C2MDE9"/>
<organism evidence="2 3">
    <name type="scientific">Thelohanellus kitauei</name>
    <name type="common">Myxosporean</name>
    <dbReference type="NCBI Taxonomy" id="669202"/>
    <lineage>
        <taxon>Eukaryota</taxon>
        <taxon>Metazoa</taxon>
        <taxon>Cnidaria</taxon>
        <taxon>Myxozoa</taxon>
        <taxon>Myxosporea</taxon>
        <taxon>Bivalvulida</taxon>
        <taxon>Platysporina</taxon>
        <taxon>Myxobolidae</taxon>
        <taxon>Thelohanellus</taxon>
    </lineage>
</organism>
<evidence type="ECO:0000256" key="1">
    <source>
        <dbReference type="SAM" id="Phobius"/>
    </source>
</evidence>
<name>A0A0C2MDE9_THEKT</name>
<sequence>MWIKDIRNISGYTHGGFDNVYDDKCLKIPSDSLEEHSLDKRNIKSYILESSNNREIYIWSADGVLFIILILIIIAYKFEDHRNKIKEHIKKFIKKVVPVCDEVKN</sequence>
<keyword evidence="1" id="KW-0812">Transmembrane</keyword>
<keyword evidence="3" id="KW-1185">Reference proteome</keyword>
<proteinExistence type="predicted"/>
<evidence type="ECO:0000313" key="2">
    <source>
        <dbReference type="EMBL" id="KII65156.1"/>
    </source>
</evidence>